<proteinExistence type="predicted"/>
<dbReference type="EMBL" id="MN739975">
    <property type="protein sequence ID" value="QHT80839.1"/>
    <property type="molecule type" value="Genomic_DNA"/>
</dbReference>
<evidence type="ECO:0000313" key="3">
    <source>
        <dbReference type="EMBL" id="QHT80839.1"/>
    </source>
</evidence>
<protein>
    <submittedName>
        <fullName evidence="3">Uncharacterized protein</fullName>
    </submittedName>
</protein>
<feature type="region of interest" description="Disordered" evidence="1">
    <location>
        <begin position="135"/>
        <end position="177"/>
    </location>
</feature>
<reference evidence="3" key="1">
    <citation type="journal article" date="2020" name="Nature">
        <title>Giant virus diversity and host interactions through global metagenomics.</title>
        <authorList>
            <person name="Schulz F."/>
            <person name="Roux S."/>
            <person name="Paez-Espino D."/>
            <person name="Jungbluth S."/>
            <person name="Walsh D.A."/>
            <person name="Denef V.J."/>
            <person name="McMahon K.D."/>
            <person name="Konstantinidis K.T."/>
            <person name="Eloe-Fadrosh E.A."/>
            <person name="Kyrpides N.C."/>
            <person name="Woyke T."/>
        </authorList>
    </citation>
    <scope>NUCLEOTIDE SEQUENCE</scope>
    <source>
        <strain evidence="3">GVMAG-M-3300023184-121</strain>
    </source>
</reference>
<organism evidence="3">
    <name type="scientific">viral metagenome</name>
    <dbReference type="NCBI Taxonomy" id="1070528"/>
    <lineage>
        <taxon>unclassified sequences</taxon>
        <taxon>metagenomes</taxon>
        <taxon>organismal metagenomes</taxon>
    </lineage>
</organism>
<evidence type="ECO:0000256" key="2">
    <source>
        <dbReference type="SAM" id="Phobius"/>
    </source>
</evidence>
<keyword evidence="2" id="KW-0812">Transmembrane</keyword>
<keyword evidence="2" id="KW-0472">Membrane</keyword>
<accession>A0A6C0HK20</accession>
<keyword evidence="2" id="KW-1133">Transmembrane helix</keyword>
<sequence>MILKASIVGMAVLLIIVLTISYYINEEGFISQMTASQAIAMSGGMVFMCSTGDIRGGNGTGPYQLSTVNGVSTITVATGSTATVSISNCQALKLGANTAADVMMASPTTAPATAPTTAPMTAPMTAATTAPMTAPMTAPATSATGRPTTLGSSLTSATSTAVPQSASKPKRNDIRPDIDVSKTAQKAMYLKQQSDFLKDLQMMIRNELRSARATDSSTVESNGSCDETSAISQGKEYTSNTIKKDAIPCWGCSLDY</sequence>
<name>A0A6C0HK20_9ZZZZ</name>
<feature type="compositionally biased region" description="Low complexity" evidence="1">
    <location>
        <begin position="135"/>
        <end position="161"/>
    </location>
</feature>
<evidence type="ECO:0000256" key="1">
    <source>
        <dbReference type="SAM" id="MobiDB-lite"/>
    </source>
</evidence>
<feature type="transmembrane region" description="Helical" evidence="2">
    <location>
        <begin position="7"/>
        <end position="24"/>
    </location>
</feature>
<dbReference type="AlphaFoldDB" id="A0A6C0HK20"/>